<reference evidence="9 10" key="2">
    <citation type="journal article" date="2010" name="BMC Genomics">
        <title>The genome of Geobacter bemidjiensis, exemplar for the subsurface clade of Geobacter species that predominate in Fe(III)-reducing subsurface environments.</title>
        <authorList>
            <person name="Aklujkar M."/>
            <person name="Young N.D."/>
            <person name="Holmes D."/>
            <person name="Chavan M."/>
            <person name="Risso C."/>
            <person name="Kiss H.E."/>
            <person name="Han C.S."/>
            <person name="Land M.L."/>
            <person name="Lovley D.R."/>
        </authorList>
    </citation>
    <scope>NUCLEOTIDE SEQUENCE [LARGE SCALE GENOMIC DNA]</scope>
    <source>
        <strain evidence="10">ATCC BAA-1014 / DSM 16622 / JCM 12645 / Bem</strain>
    </source>
</reference>
<dbReference type="EMBL" id="CP001124">
    <property type="protein sequence ID" value="ACH37477.1"/>
    <property type="molecule type" value="Genomic_DNA"/>
</dbReference>
<dbReference type="PANTHER" id="PTHR22726:SF1">
    <property type="entry name" value="METALLOENDOPEPTIDASE OMA1, MITOCHONDRIAL"/>
    <property type="match status" value="1"/>
</dbReference>
<dbReference type="GO" id="GO:0046872">
    <property type="term" value="F:metal ion binding"/>
    <property type="evidence" value="ECO:0007669"/>
    <property type="project" value="UniProtKB-KW"/>
</dbReference>
<dbReference type="GO" id="GO:0004222">
    <property type="term" value="F:metalloendopeptidase activity"/>
    <property type="evidence" value="ECO:0007669"/>
    <property type="project" value="InterPro"/>
</dbReference>
<dbReference type="eggNOG" id="COG4783">
    <property type="taxonomic scope" value="Bacteria"/>
</dbReference>
<comment type="cofactor">
    <cofactor evidence="6">
        <name>Zn(2+)</name>
        <dbReference type="ChEBI" id="CHEBI:29105"/>
    </cofactor>
    <text evidence="6">Binds 1 zinc ion per subunit.</text>
</comment>
<dbReference type="AlphaFoldDB" id="B5EBK8"/>
<evidence type="ECO:0000313" key="9">
    <source>
        <dbReference type="EMBL" id="ACH37477.1"/>
    </source>
</evidence>
<dbReference type="OrthoDB" id="9810445at2"/>
<dbReference type="RefSeq" id="WP_012528884.1">
    <property type="nucleotide sequence ID" value="NC_011146.1"/>
</dbReference>
<evidence type="ECO:0000256" key="4">
    <source>
        <dbReference type="ARBA" id="ARBA00022833"/>
    </source>
</evidence>
<feature type="domain" description="Peptidase M48" evidence="8">
    <location>
        <begin position="84"/>
        <end position="265"/>
    </location>
</feature>
<evidence type="ECO:0000256" key="6">
    <source>
        <dbReference type="RuleBase" id="RU003983"/>
    </source>
</evidence>
<proteinExistence type="inferred from homology"/>
<organism evidence="9 10">
    <name type="scientific">Citrifermentans bemidjiense (strain ATCC BAA-1014 / DSM 16622 / JCM 12645 / Bem)</name>
    <name type="common">Geobacter bemidjiensis</name>
    <dbReference type="NCBI Taxonomy" id="404380"/>
    <lineage>
        <taxon>Bacteria</taxon>
        <taxon>Pseudomonadati</taxon>
        <taxon>Thermodesulfobacteriota</taxon>
        <taxon>Desulfuromonadia</taxon>
        <taxon>Geobacterales</taxon>
        <taxon>Geobacteraceae</taxon>
        <taxon>Citrifermentans</taxon>
    </lineage>
</organism>
<evidence type="ECO:0000256" key="2">
    <source>
        <dbReference type="ARBA" id="ARBA00022723"/>
    </source>
</evidence>
<dbReference type="Pfam" id="PF01435">
    <property type="entry name" value="Peptidase_M48"/>
    <property type="match status" value="1"/>
</dbReference>
<dbReference type="PANTHER" id="PTHR22726">
    <property type="entry name" value="METALLOENDOPEPTIDASE OMA1"/>
    <property type="match status" value="1"/>
</dbReference>
<keyword evidence="3 6" id="KW-0378">Hydrolase</keyword>
<evidence type="ECO:0000256" key="3">
    <source>
        <dbReference type="ARBA" id="ARBA00022801"/>
    </source>
</evidence>
<dbReference type="InterPro" id="IPR001915">
    <property type="entry name" value="Peptidase_M48"/>
</dbReference>
<evidence type="ECO:0000313" key="10">
    <source>
        <dbReference type="Proteomes" id="UP000008825"/>
    </source>
</evidence>
<reference evidence="9 10" key="1">
    <citation type="submission" date="2008-07" db="EMBL/GenBank/DDBJ databases">
        <title>Complete sequence of Geobacter bemidjiensis BEM.</title>
        <authorList>
            <consortium name="US DOE Joint Genome Institute"/>
            <person name="Lucas S."/>
            <person name="Copeland A."/>
            <person name="Lapidus A."/>
            <person name="Glavina del Rio T."/>
            <person name="Dalin E."/>
            <person name="Tice H."/>
            <person name="Bruce D."/>
            <person name="Goodwin L."/>
            <person name="Pitluck S."/>
            <person name="Kiss H."/>
            <person name="Brettin T."/>
            <person name="Detter J.C."/>
            <person name="Han C."/>
            <person name="Kuske C.R."/>
            <person name="Schmutz J."/>
            <person name="Larimer F."/>
            <person name="Land M."/>
            <person name="Hauser L."/>
            <person name="Kyrpides N."/>
            <person name="Lykidis A."/>
            <person name="Lovley D."/>
            <person name="Richardson P."/>
        </authorList>
    </citation>
    <scope>NUCLEOTIDE SEQUENCE [LARGE SCALE GENOMIC DNA]</scope>
    <source>
        <strain evidence="10">ATCC BAA-1014 / DSM 16622 / JCM 12645 / Bem</strain>
    </source>
</reference>
<evidence type="ECO:0000256" key="7">
    <source>
        <dbReference type="SAM" id="SignalP"/>
    </source>
</evidence>
<keyword evidence="10" id="KW-1185">Reference proteome</keyword>
<feature type="chain" id="PRO_5002832333" evidence="7">
    <location>
        <begin position="23"/>
        <end position="292"/>
    </location>
</feature>
<dbReference type="GO" id="GO:0016020">
    <property type="term" value="C:membrane"/>
    <property type="evidence" value="ECO:0007669"/>
    <property type="project" value="TreeGrafter"/>
</dbReference>
<evidence type="ECO:0000256" key="5">
    <source>
        <dbReference type="ARBA" id="ARBA00023049"/>
    </source>
</evidence>
<evidence type="ECO:0000256" key="1">
    <source>
        <dbReference type="ARBA" id="ARBA00022670"/>
    </source>
</evidence>
<feature type="signal peptide" evidence="7">
    <location>
        <begin position="1"/>
        <end position="22"/>
    </location>
</feature>
<keyword evidence="5 6" id="KW-0482">Metalloprotease</keyword>
<dbReference type="GO" id="GO:0051603">
    <property type="term" value="P:proteolysis involved in protein catabolic process"/>
    <property type="evidence" value="ECO:0007669"/>
    <property type="project" value="TreeGrafter"/>
</dbReference>
<protein>
    <submittedName>
        <fullName evidence="9">Peptidase, M48 family</fullName>
    </submittedName>
</protein>
<comment type="similarity">
    <text evidence="6">Belongs to the peptidase M48 family.</text>
</comment>
<keyword evidence="4 6" id="KW-0862">Zinc</keyword>
<name>B5EBK8_CITBB</name>
<accession>B5EBK8</accession>
<dbReference type="STRING" id="404380.Gbem_0448"/>
<keyword evidence="1 6" id="KW-0645">Protease</keyword>
<dbReference type="KEGG" id="gbm:Gbem_0448"/>
<evidence type="ECO:0000259" key="8">
    <source>
        <dbReference type="Pfam" id="PF01435"/>
    </source>
</evidence>
<dbReference type="InterPro" id="IPR051156">
    <property type="entry name" value="Mito/Outer_Membr_Metalloprot"/>
</dbReference>
<keyword evidence="7" id="KW-0732">Signal</keyword>
<gene>
    <name evidence="9" type="ordered locus">Gbem_0448</name>
</gene>
<dbReference type="Gene3D" id="3.30.2010.10">
    <property type="entry name" value="Metalloproteases ('zincins'), catalytic domain"/>
    <property type="match status" value="1"/>
</dbReference>
<dbReference type="HOGENOM" id="CLU_029002_5_2_7"/>
<keyword evidence="2" id="KW-0479">Metal-binding</keyword>
<sequence length="292" mass="31728">MKSFTMTLFLALACLCSTEAHAGWQDKLQNLMNPESKEGKILSGATQVVSSSQEMTYATERTVGQSLALESMQRFGKPVSNEALQKYVNLVGNAVARNSRRSTIPYQFVVLDSPVRNAFAAPGGMVFISRGLLDVVENEAELAAVLAHEVGHVAEKHALKSIRRAQFLQGVGTISAATMKGSEGKKFESMIGDLQSTLFDKGLDQGMEYEADLAALETTYRTGYDPAAMISVLQKLKKLEASDSGKGSWFSTHPPLDERIARLSSSLEKYPDHASLAKVSARFAKTVKTAKK</sequence>
<dbReference type="Proteomes" id="UP000008825">
    <property type="component" value="Chromosome"/>
</dbReference>